<evidence type="ECO:0000256" key="1">
    <source>
        <dbReference type="SAM" id="Phobius"/>
    </source>
</evidence>
<sequence length="486" mass="51353">MKRAGALALLIVLSSVAGVGLVDAATTGHISDVTVSPKNPVPGERFTIQTTIKNSEQSSGGFQITDVYIRRPGSTDEIGRVENPGNIPPGASIKVPLTASFENPGTRELRVHVVGRRASGELVKLQYPAVVTVRQSGPQVSLSTGDVVVGAENTVKVTAVNGENSPARSVRVSLSGTDVQVEDDTRLLAKLNESRTFNFSVTPQSADAELDAELQYTTSTGNTRVVNDKVALDTEPLRESVEVDATTAGSGAQPAVAVDISNLGNAPLENPVIELSRNDTVLLRRPAKEVASDQTRTVKLNVTDIESGPLDVRVGYHMGDQASESTTTFQYSANPGRVALTSLDYNMQRGKLHITGSASNVGLETVDSVTIRTIKTETVTPVRPNSEYFVGSIPSSDFATFDLTAQVTPGTETVPITVTYLSNGTERTVRKNVDVSDLIRRPVENKQDSGSDGGSGGGLPSIPLLIGGVVAMLLVVGVSVYAYKQR</sequence>
<dbReference type="GeneID" id="9993974"/>
<evidence type="ECO:0008006" key="4">
    <source>
        <dbReference type="Google" id="ProtNLM"/>
    </source>
</evidence>
<name>A0A482TDP1_9EURY</name>
<organism evidence="2 3">
    <name type="scientific">Halogeometricum borinquense</name>
    <dbReference type="NCBI Taxonomy" id="60847"/>
    <lineage>
        <taxon>Archaea</taxon>
        <taxon>Methanobacteriati</taxon>
        <taxon>Methanobacteriota</taxon>
        <taxon>Stenosarchaea group</taxon>
        <taxon>Halobacteria</taxon>
        <taxon>Halobacteriales</taxon>
        <taxon>Haloferacaceae</taxon>
        <taxon>Halogeometricum</taxon>
    </lineage>
</organism>
<dbReference type="PANTHER" id="PTHR35902">
    <property type="entry name" value="S-LAYER DOMAIN-LIKE PROTEIN-RELATED"/>
    <property type="match status" value="1"/>
</dbReference>
<protein>
    <recommendedName>
        <fullName evidence="4">CARDB domain-containing protein</fullName>
    </recommendedName>
</protein>
<comment type="caution">
    <text evidence="2">The sequence shown here is derived from an EMBL/GenBank/DDBJ whole genome shotgun (WGS) entry which is preliminary data.</text>
</comment>
<evidence type="ECO:0000313" key="3">
    <source>
        <dbReference type="Proteomes" id="UP000294028"/>
    </source>
</evidence>
<reference evidence="2 3" key="1">
    <citation type="submission" date="2018-12" db="EMBL/GenBank/DDBJ databases">
        <title>Genome analysis provides insights into bioremediation potentialities of Halogeometricum borinquense strain N11.</title>
        <authorList>
            <person name="Najjari A."/>
            <person name="Youssef N."/>
            <person name="Fhoula I."/>
            <person name="Ben Dhia O."/>
            <person name="Mahjoubi M."/>
            <person name="Ouzari H.I."/>
            <person name="Cherif A."/>
        </authorList>
    </citation>
    <scope>NUCLEOTIDE SEQUENCE [LARGE SCALE GENOMIC DNA]</scope>
    <source>
        <strain evidence="2 3">N11</strain>
    </source>
</reference>
<dbReference type="OMA" id="YPAREYF"/>
<accession>A0A482TDP1</accession>
<dbReference type="Proteomes" id="UP000294028">
    <property type="component" value="Unassembled WGS sequence"/>
</dbReference>
<gene>
    <name evidence="2" type="ORF">ELS19_04750</name>
</gene>
<dbReference type="Gene3D" id="2.60.40.10">
    <property type="entry name" value="Immunoglobulins"/>
    <property type="match status" value="1"/>
</dbReference>
<keyword evidence="1" id="KW-1133">Transmembrane helix</keyword>
<keyword evidence="1" id="KW-0472">Membrane</keyword>
<dbReference type="PANTHER" id="PTHR35902:SF6">
    <property type="entry name" value="CONSERVED WITHIN P. AEROPHILUM"/>
    <property type="match status" value="1"/>
</dbReference>
<evidence type="ECO:0000313" key="2">
    <source>
        <dbReference type="EMBL" id="RYJ13338.1"/>
    </source>
</evidence>
<dbReference type="RefSeq" id="WP_006056826.1">
    <property type="nucleotide sequence ID" value="NZ_RZHH01000002.1"/>
</dbReference>
<dbReference type="InterPro" id="IPR013783">
    <property type="entry name" value="Ig-like_fold"/>
</dbReference>
<proteinExistence type="predicted"/>
<dbReference type="AlphaFoldDB" id="A0A482TDP1"/>
<keyword evidence="1" id="KW-0812">Transmembrane</keyword>
<dbReference type="EMBL" id="RZHH01000002">
    <property type="protein sequence ID" value="RYJ13338.1"/>
    <property type="molecule type" value="Genomic_DNA"/>
</dbReference>
<feature type="transmembrane region" description="Helical" evidence="1">
    <location>
        <begin position="462"/>
        <end position="483"/>
    </location>
</feature>